<dbReference type="CDD" id="cd03139">
    <property type="entry name" value="GATase1_PfpI_2"/>
    <property type="match status" value="1"/>
</dbReference>
<dbReference type="PANTHER" id="PTHR43130:SF14">
    <property type="entry name" value="DJ-1_PFPI DOMAIN-CONTAINING PROTEIN"/>
    <property type="match status" value="1"/>
</dbReference>
<proteinExistence type="predicted"/>
<dbReference type="InterPro" id="IPR002818">
    <property type="entry name" value="DJ-1/PfpI"/>
</dbReference>
<dbReference type="SUPFAM" id="SSF52317">
    <property type="entry name" value="Class I glutamine amidotransferase-like"/>
    <property type="match status" value="1"/>
</dbReference>
<evidence type="ECO:0000313" key="3">
    <source>
        <dbReference type="Proteomes" id="UP001165413"/>
    </source>
</evidence>
<evidence type="ECO:0000259" key="1">
    <source>
        <dbReference type="Pfam" id="PF01965"/>
    </source>
</evidence>
<accession>A0AA41X2X0</accession>
<sequence>MNIGIYIYEHAEVLDFAGPFEVFSVAKRLHCADWNITLIAATEQQVPTKGNFQVVPHHTINDHPLLDLLVVPGGIHTYEMEKPEILQWLRQTDQTTKHTASVCTGVFLLANAGILNTQTVTTHWDDLNELQERFPTLDVVSNTRWVNQGKYTTSGGISAGIDMSLGLVERFTTKQQAEAVARQMEYVWEHK</sequence>
<feature type="domain" description="DJ-1/PfpI" evidence="1">
    <location>
        <begin position="4"/>
        <end position="169"/>
    </location>
</feature>
<dbReference type="InterPro" id="IPR029062">
    <property type="entry name" value="Class_I_gatase-like"/>
</dbReference>
<dbReference type="EMBL" id="JANATA010000020">
    <property type="protein sequence ID" value="MCP3429361.1"/>
    <property type="molecule type" value="Genomic_DNA"/>
</dbReference>
<comment type="caution">
    <text evidence="2">The sequence shown here is derived from an EMBL/GenBank/DDBJ whole genome shotgun (WGS) entry which is preliminary data.</text>
</comment>
<reference evidence="2" key="1">
    <citation type="submission" date="2022-07" db="EMBL/GenBank/DDBJ databases">
        <title>Characterization of the Novel Bacterium Alteromonas immobilis LMIT006 and Alteromonas gregis LMIT007.</title>
        <authorList>
            <person name="Lin X."/>
        </authorList>
    </citation>
    <scope>NUCLEOTIDE SEQUENCE</scope>
    <source>
        <strain evidence="2">LMIT007</strain>
    </source>
</reference>
<dbReference type="AlphaFoldDB" id="A0AA41X2X0"/>
<dbReference type="InterPro" id="IPR052158">
    <property type="entry name" value="INH-QAR"/>
</dbReference>
<protein>
    <submittedName>
        <fullName evidence="2">DJ-1/PfpI family protein</fullName>
    </submittedName>
</protein>
<organism evidence="2 3">
    <name type="scientific">Opacimonas viscosa</name>
    <dbReference type="NCBI Taxonomy" id="2961944"/>
    <lineage>
        <taxon>Bacteria</taxon>
        <taxon>Pseudomonadati</taxon>
        <taxon>Pseudomonadota</taxon>
        <taxon>Gammaproteobacteria</taxon>
        <taxon>Alteromonadales</taxon>
        <taxon>Alteromonadaceae</taxon>
        <taxon>Opacimonas</taxon>
    </lineage>
</organism>
<dbReference type="Proteomes" id="UP001165413">
    <property type="component" value="Unassembled WGS sequence"/>
</dbReference>
<keyword evidence="3" id="KW-1185">Reference proteome</keyword>
<dbReference type="PANTHER" id="PTHR43130">
    <property type="entry name" value="ARAC-FAMILY TRANSCRIPTIONAL REGULATOR"/>
    <property type="match status" value="1"/>
</dbReference>
<dbReference type="Pfam" id="PF01965">
    <property type="entry name" value="DJ-1_PfpI"/>
    <property type="match status" value="1"/>
</dbReference>
<dbReference type="GO" id="GO:0006355">
    <property type="term" value="P:regulation of DNA-templated transcription"/>
    <property type="evidence" value="ECO:0007669"/>
    <property type="project" value="TreeGrafter"/>
</dbReference>
<dbReference type="Gene3D" id="3.40.50.880">
    <property type="match status" value="1"/>
</dbReference>
<gene>
    <name evidence="2" type="ORF">NLF92_10430</name>
</gene>
<evidence type="ECO:0000313" key="2">
    <source>
        <dbReference type="EMBL" id="MCP3429361.1"/>
    </source>
</evidence>
<dbReference type="RefSeq" id="WP_254101597.1">
    <property type="nucleotide sequence ID" value="NZ_JANATA010000020.1"/>
</dbReference>
<name>A0AA41X2X0_9ALTE</name>